<accession>A0ABP8EW24</accession>
<gene>
    <name evidence="2" type="ORF">GCM10022262_24900</name>
</gene>
<dbReference type="EMBL" id="BAABBA010000011">
    <property type="protein sequence ID" value="GAA4288130.1"/>
    <property type="molecule type" value="Genomic_DNA"/>
</dbReference>
<evidence type="ECO:0000313" key="2">
    <source>
        <dbReference type="EMBL" id="GAA4288130.1"/>
    </source>
</evidence>
<feature type="region of interest" description="Disordered" evidence="1">
    <location>
        <begin position="39"/>
        <end position="58"/>
    </location>
</feature>
<dbReference type="Proteomes" id="UP001499841">
    <property type="component" value="Unassembled WGS sequence"/>
</dbReference>
<proteinExistence type="predicted"/>
<sequence length="82" mass="9121">MGPELMVAAELSRRAMEHDFAGYPEDVAWALRRDREERADRRLRRRDGRSGGAGGGARLRRFAARRLHRGAAAGRRAPGLPA</sequence>
<evidence type="ECO:0000313" key="3">
    <source>
        <dbReference type="Proteomes" id="UP001499841"/>
    </source>
</evidence>
<organism evidence="2 3">
    <name type="scientific">Georgenia daeguensis</name>
    <dbReference type="NCBI Taxonomy" id="908355"/>
    <lineage>
        <taxon>Bacteria</taxon>
        <taxon>Bacillati</taxon>
        <taxon>Actinomycetota</taxon>
        <taxon>Actinomycetes</taxon>
        <taxon>Micrococcales</taxon>
        <taxon>Bogoriellaceae</taxon>
        <taxon>Georgenia</taxon>
    </lineage>
</organism>
<protein>
    <submittedName>
        <fullName evidence="2">Uncharacterized protein</fullName>
    </submittedName>
</protein>
<keyword evidence="3" id="KW-1185">Reference proteome</keyword>
<name>A0ABP8EW24_9MICO</name>
<comment type="caution">
    <text evidence="2">The sequence shown here is derived from an EMBL/GenBank/DDBJ whole genome shotgun (WGS) entry which is preliminary data.</text>
</comment>
<evidence type="ECO:0000256" key="1">
    <source>
        <dbReference type="SAM" id="MobiDB-lite"/>
    </source>
</evidence>
<reference evidence="3" key="1">
    <citation type="journal article" date="2019" name="Int. J. Syst. Evol. Microbiol.">
        <title>The Global Catalogue of Microorganisms (GCM) 10K type strain sequencing project: providing services to taxonomists for standard genome sequencing and annotation.</title>
        <authorList>
            <consortium name="The Broad Institute Genomics Platform"/>
            <consortium name="The Broad Institute Genome Sequencing Center for Infectious Disease"/>
            <person name="Wu L."/>
            <person name="Ma J."/>
        </authorList>
    </citation>
    <scope>NUCLEOTIDE SEQUENCE [LARGE SCALE GENOMIC DNA]</scope>
    <source>
        <strain evidence="3">JCM 17459</strain>
    </source>
</reference>